<keyword evidence="3" id="KW-1185">Reference proteome</keyword>
<accession>A0ABN5HQ09</accession>
<name>A0ABN5HQ09_9VIBR</name>
<evidence type="ECO:0000313" key="2">
    <source>
        <dbReference type="EMBL" id="AVH28622.1"/>
    </source>
</evidence>
<feature type="region of interest" description="Disordered" evidence="1">
    <location>
        <begin position="1"/>
        <end position="25"/>
    </location>
</feature>
<dbReference type="EMBL" id="CP014134">
    <property type="protein sequence ID" value="AVH28622.1"/>
    <property type="molecule type" value="Genomic_DNA"/>
</dbReference>
<evidence type="ECO:0000256" key="1">
    <source>
        <dbReference type="SAM" id="MobiDB-lite"/>
    </source>
</evidence>
<proteinExistence type="predicted"/>
<sequence>MFRRQTNLKRFEPKKLTTNRPENRMRQPAKLGMFYGLSDSRTWEDKARLPKNWSEWPERN</sequence>
<gene>
    <name evidence="2" type="ORF">AL468_01115</name>
</gene>
<organism evidence="2 3">
    <name type="scientific">Vibrio diabolicus</name>
    <dbReference type="NCBI Taxonomy" id="50719"/>
    <lineage>
        <taxon>Bacteria</taxon>
        <taxon>Pseudomonadati</taxon>
        <taxon>Pseudomonadota</taxon>
        <taxon>Gammaproteobacteria</taxon>
        <taxon>Vibrionales</taxon>
        <taxon>Vibrionaceae</taxon>
        <taxon>Vibrio</taxon>
        <taxon>Vibrio diabolicus subgroup</taxon>
    </lineage>
</organism>
<reference evidence="3" key="1">
    <citation type="submission" date="2017-12" db="EMBL/GenBank/DDBJ databases">
        <title>FDA dAtabase for Regulatory Grade micrObial Sequences (FDA-ARGOS): Supporting development and validation of Infectious Disease Dx tests.</title>
        <authorList>
            <person name="Hoffmann M."/>
            <person name="Allard M."/>
            <person name="Evans P."/>
            <person name="Brown E."/>
            <person name="Tallon L.J."/>
            <person name="Sadzewicz L."/>
            <person name="Sengamalay N."/>
            <person name="Ott S."/>
            <person name="Godinez A."/>
            <person name="Nagaraj S."/>
            <person name="Vavikolanu K."/>
            <person name="Aluvathingal J."/>
            <person name="Nadendla S."/>
            <person name="Hobson J."/>
            <person name="Sichtig H."/>
        </authorList>
    </citation>
    <scope>NUCLEOTIDE SEQUENCE [LARGE SCALE GENOMIC DNA]</scope>
    <source>
        <strain evidence="3">LMG 3418</strain>
    </source>
</reference>
<evidence type="ECO:0000313" key="3">
    <source>
        <dbReference type="Proteomes" id="UP000237665"/>
    </source>
</evidence>
<protein>
    <submittedName>
        <fullName evidence="2">Uncharacterized protein</fullName>
    </submittedName>
</protein>
<dbReference type="Proteomes" id="UP000237665">
    <property type="component" value="Chromosome 1"/>
</dbReference>
<feature type="compositionally biased region" description="Basic and acidic residues" evidence="1">
    <location>
        <begin position="9"/>
        <end position="25"/>
    </location>
</feature>